<name>A0ABT3GLU5_9BACT</name>
<protein>
    <recommendedName>
        <fullName evidence="3">HNH endonuclease</fullName>
    </recommendedName>
</protein>
<organism evidence="1 2">
    <name type="scientific">Luteolibacter arcticus</name>
    <dbReference type="NCBI Taxonomy" id="1581411"/>
    <lineage>
        <taxon>Bacteria</taxon>
        <taxon>Pseudomonadati</taxon>
        <taxon>Verrucomicrobiota</taxon>
        <taxon>Verrucomicrobiia</taxon>
        <taxon>Verrucomicrobiales</taxon>
        <taxon>Verrucomicrobiaceae</taxon>
        <taxon>Luteolibacter</taxon>
    </lineage>
</organism>
<accession>A0ABT3GLU5</accession>
<gene>
    <name evidence="1" type="ORF">OKA05_18065</name>
</gene>
<sequence>MGYAGTARAREDKEALLRNLTILERLGCLTDDGMAQLRTGRAPTITRGPYAGDIASVDHIIPRSVAPELDERLYNLEFMPSKLNMRKSDGIGQRQKALAREWAGQGLLSAETAARIAAM</sequence>
<proteinExistence type="predicted"/>
<dbReference type="RefSeq" id="WP_264488585.1">
    <property type="nucleotide sequence ID" value="NZ_JAPDDT010000008.1"/>
</dbReference>
<evidence type="ECO:0000313" key="2">
    <source>
        <dbReference type="Proteomes" id="UP001320876"/>
    </source>
</evidence>
<evidence type="ECO:0000313" key="1">
    <source>
        <dbReference type="EMBL" id="MCW1924478.1"/>
    </source>
</evidence>
<dbReference type="EMBL" id="JAPDDT010000008">
    <property type="protein sequence ID" value="MCW1924478.1"/>
    <property type="molecule type" value="Genomic_DNA"/>
</dbReference>
<reference evidence="1 2" key="1">
    <citation type="submission" date="2022-10" db="EMBL/GenBank/DDBJ databases">
        <title>Luteolibacter arcticus strain CCTCC AB 2014275, whole genome shotgun sequencing project.</title>
        <authorList>
            <person name="Zhao G."/>
            <person name="Shen L."/>
        </authorList>
    </citation>
    <scope>NUCLEOTIDE SEQUENCE [LARGE SCALE GENOMIC DNA]</scope>
    <source>
        <strain evidence="1 2">CCTCC AB 2014275</strain>
    </source>
</reference>
<evidence type="ECO:0008006" key="3">
    <source>
        <dbReference type="Google" id="ProtNLM"/>
    </source>
</evidence>
<keyword evidence="2" id="KW-1185">Reference proteome</keyword>
<comment type="caution">
    <text evidence="1">The sequence shown here is derived from an EMBL/GenBank/DDBJ whole genome shotgun (WGS) entry which is preliminary data.</text>
</comment>
<dbReference type="Proteomes" id="UP001320876">
    <property type="component" value="Unassembled WGS sequence"/>
</dbReference>